<keyword evidence="2" id="KW-1185">Reference proteome</keyword>
<accession>A0A1X7JSQ6</accession>
<evidence type="ECO:0000313" key="1">
    <source>
        <dbReference type="EMBL" id="SMG31181.1"/>
    </source>
</evidence>
<reference evidence="1 2" key="1">
    <citation type="submission" date="2017-04" db="EMBL/GenBank/DDBJ databases">
        <authorList>
            <person name="Afonso C.L."/>
            <person name="Miller P.J."/>
            <person name="Scott M.A."/>
            <person name="Spackman E."/>
            <person name="Goraichik I."/>
            <person name="Dimitrov K.M."/>
            <person name="Suarez D.L."/>
            <person name="Swayne D.E."/>
        </authorList>
    </citation>
    <scope>NUCLEOTIDE SEQUENCE [LARGE SCALE GENOMIC DNA]</scope>
    <source>
        <strain evidence="1 2">DSM 22418</strain>
    </source>
</reference>
<protein>
    <submittedName>
        <fullName evidence="1">Uncharacterized protein</fullName>
    </submittedName>
</protein>
<sequence>MEKKFENVELTALTIEEQTQINGGGEVRENEKQKNLVDFIWSLVTG</sequence>
<gene>
    <name evidence="1" type="ORF">SAMN05660862_2138</name>
</gene>
<dbReference type="AlphaFoldDB" id="A0A1X7JSQ6"/>
<dbReference type="EMBL" id="FXAU01000003">
    <property type="protein sequence ID" value="SMG31181.1"/>
    <property type="molecule type" value="Genomic_DNA"/>
</dbReference>
<dbReference type="Proteomes" id="UP000192980">
    <property type="component" value="Unassembled WGS sequence"/>
</dbReference>
<evidence type="ECO:0000313" key="2">
    <source>
        <dbReference type="Proteomes" id="UP000192980"/>
    </source>
</evidence>
<name>A0A1X7JSQ6_9SPHI</name>
<dbReference type="RefSeq" id="WP_159451832.1">
    <property type="nucleotide sequence ID" value="NZ_CP038029.1"/>
</dbReference>
<proteinExistence type="predicted"/>
<organism evidence="1 2">
    <name type="scientific">Sphingobacterium psychroaquaticum</name>
    <dbReference type="NCBI Taxonomy" id="561061"/>
    <lineage>
        <taxon>Bacteria</taxon>
        <taxon>Pseudomonadati</taxon>
        <taxon>Bacteroidota</taxon>
        <taxon>Sphingobacteriia</taxon>
        <taxon>Sphingobacteriales</taxon>
        <taxon>Sphingobacteriaceae</taxon>
        <taxon>Sphingobacterium</taxon>
    </lineage>
</organism>